<name>A0A5M6CCM9_9FLAO</name>
<proteinExistence type="predicted"/>
<organism evidence="1 2">
    <name type="scientific">Paenimyroides baculatum</name>
    <dbReference type="NCBI Taxonomy" id="2608000"/>
    <lineage>
        <taxon>Bacteria</taxon>
        <taxon>Pseudomonadati</taxon>
        <taxon>Bacteroidota</taxon>
        <taxon>Flavobacteriia</taxon>
        <taxon>Flavobacteriales</taxon>
        <taxon>Flavobacteriaceae</taxon>
        <taxon>Paenimyroides</taxon>
    </lineage>
</organism>
<protein>
    <submittedName>
        <fullName evidence="1">Uncharacterized protein</fullName>
    </submittedName>
</protein>
<sequence length="117" mass="13003">MSEREIAQQAVNKLQNAVNHNITRMFDPSGKAGGMRLNTTVKPRFNKGQMVRLSVVGPKHLYVQNYGFEGVKKNGINMRLEQTDVVNNAIESSNVVEFLAQAIGEARADEVIIQFKG</sequence>
<accession>A0A5M6CCM9</accession>
<comment type="caution">
    <text evidence="1">The sequence shown here is derived from an EMBL/GenBank/DDBJ whole genome shotgun (WGS) entry which is preliminary data.</text>
</comment>
<keyword evidence="2" id="KW-1185">Reference proteome</keyword>
<dbReference type="RefSeq" id="WP_150014059.1">
    <property type="nucleotide sequence ID" value="NZ_VWSG01000011.1"/>
</dbReference>
<evidence type="ECO:0000313" key="1">
    <source>
        <dbReference type="EMBL" id="KAA5532821.1"/>
    </source>
</evidence>
<dbReference type="Proteomes" id="UP000325141">
    <property type="component" value="Unassembled WGS sequence"/>
</dbReference>
<dbReference type="AlphaFoldDB" id="A0A5M6CCM9"/>
<reference evidence="1 2" key="1">
    <citation type="submission" date="2019-09" db="EMBL/GenBank/DDBJ databases">
        <title>Genome sequence and assembly of Flavobacterium sp.</title>
        <authorList>
            <person name="Chhetri G."/>
        </authorList>
    </citation>
    <scope>NUCLEOTIDE SEQUENCE [LARGE SCALE GENOMIC DNA]</scope>
    <source>
        <strain evidence="1 2">SNL9</strain>
    </source>
</reference>
<gene>
    <name evidence="1" type="ORF">F0460_13335</name>
</gene>
<dbReference type="EMBL" id="VWSG01000011">
    <property type="protein sequence ID" value="KAA5532821.1"/>
    <property type="molecule type" value="Genomic_DNA"/>
</dbReference>
<evidence type="ECO:0000313" key="2">
    <source>
        <dbReference type="Proteomes" id="UP000325141"/>
    </source>
</evidence>